<evidence type="ECO:0000256" key="1">
    <source>
        <dbReference type="SAM" id="MobiDB-lite"/>
    </source>
</evidence>
<feature type="region of interest" description="Disordered" evidence="1">
    <location>
        <begin position="47"/>
        <end position="77"/>
    </location>
</feature>
<gene>
    <name evidence="2" type="ORF">QGN17_09445</name>
</gene>
<proteinExistence type="predicted"/>
<keyword evidence="3" id="KW-1185">Reference proteome</keyword>
<accession>A0ABT6N1J4</accession>
<dbReference type="Proteomes" id="UP001160625">
    <property type="component" value="Unassembled WGS sequence"/>
</dbReference>
<name>A0ABT6N1J4_9SPHN</name>
<protein>
    <submittedName>
        <fullName evidence="2">Uncharacterized protein</fullName>
    </submittedName>
</protein>
<evidence type="ECO:0000313" key="3">
    <source>
        <dbReference type="Proteomes" id="UP001160625"/>
    </source>
</evidence>
<organism evidence="2 3">
    <name type="scientific">Sphingomonas oryzagri</name>
    <dbReference type="NCBI Taxonomy" id="3042314"/>
    <lineage>
        <taxon>Bacteria</taxon>
        <taxon>Pseudomonadati</taxon>
        <taxon>Pseudomonadota</taxon>
        <taxon>Alphaproteobacteria</taxon>
        <taxon>Sphingomonadales</taxon>
        <taxon>Sphingomonadaceae</taxon>
        <taxon>Sphingomonas</taxon>
    </lineage>
</organism>
<feature type="compositionally biased region" description="Basic residues" evidence="1">
    <location>
        <begin position="67"/>
        <end position="77"/>
    </location>
</feature>
<comment type="caution">
    <text evidence="2">The sequence shown here is derived from an EMBL/GenBank/DDBJ whole genome shotgun (WGS) entry which is preliminary data.</text>
</comment>
<feature type="compositionally biased region" description="Acidic residues" evidence="1">
    <location>
        <begin position="51"/>
        <end position="62"/>
    </location>
</feature>
<dbReference type="EMBL" id="JARYGZ010000001">
    <property type="protein sequence ID" value="MDH7638953.1"/>
    <property type="molecule type" value="Genomic_DNA"/>
</dbReference>
<sequence length="77" mass="8802">MAEGAEYPKAAYRMGGEIDVWGRMMSMCSLVDPLDEERALNEGWFLHPNDVPDEEPLTAEELEQPKRRGRPPKARTE</sequence>
<reference evidence="2" key="1">
    <citation type="submission" date="2023-04" db="EMBL/GenBank/DDBJ databases">
        <title>Sphingomonas sp. MAHUQ-71 isolated from rice field.</title>
        <authorList>
            <person name="Huq M.A."/>
        </authorList>
    </citation>
    <scope>NUCLEOTIDE SEQUENCE</scope>
    <source>
        <strain evidence="2">MAHUQ-71</strain>
    </source>
</reference>
<evidence type="ECO:0000313" key="2">
    <source>
        <dbReference type="EMBL" id="MDH7638953.1"/>
    </source>
</evidence>
<dbReference type="RefSeq" id="WP_281044225.1">
    <property type="nucleotide sequence ID" value="NZ_JARYGZ010000001.1"/>
</dbReference>